<keyword evidence="4" id="KW-1185">Reference proteome</keyword>
<dbReference type="RefSeq" id="WP_194451781.1">
    <property type="nucleotide sequence ID" value="NZ_CP063849.1"/>
</dbReference>
<dbReference type="Gene3D" id="3.60.15.10">
    <property type="entry name" value="Ribonuclease Z/Hydroxyacylglutathione hydrolase-like"/>
    <property type="match status" value="1"/>
</dbReference>
<dbReference type="KEGG" id="pfer:IRI77_09225"/>
<dbReference type="Proteomes" id="UP000593892">
    <property type="component" value="Chromosome"/>
</dbReference>
<name>A0A7S7NUS4_PALFE</name>
<evidence type="ECO:0000313" key="4">
    <source>
        <dbReference type="Proteomes" id="UP000593892"/>
    </source>
</evidence>
<accession>A0A7S7NUS4</accession>
<feature type="chain" id="PRO_5032945976" evidence="2">
    <location>
        <begin position="20"/>
        <end position="331"/>
    </location>
</feature>
<organism evidence="3 4">
    <name type="scientific">Paludibaculum fermentans</name>
    <dbReference type="NCBI Taxonomy" id="1473598"/>
    <lineage>
        <taxon>Bacteria</taxon>
        <taxon>Pseudomonadati</taxon>
        <taxon>Acidobacteriota</taxon>
        <taxon>Terriglobia</taxon>
        <taxon>Bryobacterales</taxon>
        <taxon>Bryobacteraceae</taxon>
        <taxon>Paludibaculum</taxon>
    </lineage>
</organism>
<dbReference type="SUPFAM" id="SSF56281">
    <property type="entry name" value="Metallo-hydrolase/oxidoreductase"/>
    <property type="match status" value="1"/>
</dbReference>
<sequence length="331" mass="37054">MRLVRLSLALALAVSSARAMDHNYQTAGPAPGSIRFKWISGSICAATNRDPRIQIITYNEDTYLLRENIAIHYDAPFTYLLMGNEGALLIDTGATPDAEYYPLRSTVDAILKRWGDLRGKQNIPLTVVLTSPEYLSQNQGYQQFLKRPNTKLVPLDLAGMKAFYGLSDSWPAGTGRIDLGGRVIAVIPTPGAHKDGVTFYDAYNGFLHTGHFLFPGRIMISNDKDYVESIGRLQAFAKEHPVKWVMGGQIDMKFLPGVEYMRLIRYKPDERVLQMDASLIDEAMATATRLLGKAEVAVRPDFVMRNRVGPDERPASRPKDLPRIPDMPRLR</sequence>
<evidence type="ECO:0000313" key="3">
    <source>
        <dbReference type="EMBL" id="QOY90116.1"/>
    </source>
</evidence>
<protein>
    <submittedName>
        <fullName evidence="3">MBL fold metallo-hydrolase</fullName>
    </submittedName>
</protein>
<gene>
    <name evidence="3" type="ORF">IRI77_09225</name>
</gene>
<evidence type="ECO:0000256" key="2">
    <source>
        <dbReference type="SAM" id="SignalP"/>
    </source>
</evidence>
<dbReference type="AlphaFoldDB" id="A0A7S7NUS4"/>
<keyword evidence="3" id="KW-0378">Hydrolase</keyword>
<keyword evidence="2" id="KW-0732">Signal</keyword>
<feature type="signal peptide" evidence="2">
    <location>
        <begin position="1"/>
        <end position="19"/>
    </location>
</feature>
<proteinExistence type="predicted"/>
<evidence type="ECO:0000256" key="1">
    <source>
        <dbReference type="SAM" id="MobiDB-lite"/>
    </source>
</evidence>
<dbReference type="InterPro" id="IPR036866">
    <property type="entry name" value="RibonucZ/Hydroxyglut_hydro"/>
</dbReference>
<dbReference type="EMBL" id="CP063849">
    <property type="protein sequence ID" value="QOY90116.1"/>
    <property type="molecule type" value="Genomic_DNA"/>
</dbReference>
<reference evidence="3 4" key="1">
    <citation type="submission" date="2020-10" db="EMBL/GenBank/DDBJ databases">
        <title>Complete genome sequence of Paludibaculum fermentans P105T, a facultatively anaerobic acidobacterium capable of dissimilatory Fe(III) reduction.</title>
        <authorList>
            <person name="Dedysh S.N."/>
            <person name="Beletsky A.V."/>
            <person name="Kulichevskaya I.S."/>
            <person name="Mardanov A.V."/>
            <person name="Ravin N.V."/>
        </authorList>
    </citation>
    <scope>NUCLEOTIDE SEQUENCE [LARGE SCALE GENOMIC DNA]</scope>
    <source>
        <strain evidence="3 4">P105</strain>
    </source>
</reference>
<feature type="region of interest" description="Disordered" evidence="1">
    <location>
        <begin position="307"/>
        <end position="331"/>
    </location>
</feature>
<dbReference type="GO" id="GO:0016787">
    <property type="term" value="F:hydrolase activity"/>
    <property type="evidence" value="ECO:0007669"/>
    <property type="project" value="UniProtKB-KW"/>
</dbReference>